<feature type="domain" description="FAD-binding PCMH-type" evidence="6">
    <location>
        <begin position="31"/>
        <end position="211"/>
    </location>
</feature>
<name>D1H0I2_9ACTN</name>
<dbReference type="PROSITE" id="PS51387">
    <property type="entry name" value="FAD_PCMH"/>
    <property type="match status" value="1"/>
</dbReference>
<organism evidence="7">
    <name type="scientific">Streptomyces ravidus</name>
    <dbReference type="NCBI Taxonomy" id="691266"/>
    <lineage>
        <taxon>Bacteria</taxon>
        <taxon>Bacillati</taxon>
        <taxon>Actinomycetota</taxon>
        <taxon>Actinomycetes</taxon>
        <taxon>Kitasatosporales</taxon>
        <taxon>Streptomycetaceae</taxon>
        <taxon>Streptomyces</taxon>
    </lineage>
</organism>
<proteinExistence type="inferred from homology"/>
<dbReference type="Pfam" id="PF08031">
    <property type="entry name" value="BBE"/>
    <property type="match status" value="1"/>
</dbReference>
<accession>D1H0I2</accession>
<dbReference type="SUPFAM" id="SSF53335">
    <property type="entry name" value="S-adenosyl-L-methionine-dependent methyltransferases"/>
    <property type="match status" value="1"/>
</dbReference>
<evidence type="ECO:0000259" key="6">
    <source>
        <dbReference type="PROSITE" id="PS51387"/>
    </source>
</evidence>
<evidence type="ECO:0000256" key="3">
    <source>
        <dbReference type="ARBA" id="ARBA00022630"/>
    </source>
</evidence>
<sequence length="776" mass="83692">MTVESSVPDPVVVLPTDRRYAEFVRGDNYRFTGEPDRVVLVRTAEQVADALGAALAEGKRVAVRSGGHCGEAFVADPAVEVVIDMSLMSEVSYDAERGAFAVAAGANVGQVYKELYRNWGVTVPAGVCTAVGMGGHVTGGGYGPLGRLHGLVADHLYAVEVVHVDADGRVCTVVATREEDDPHRELWWAHTGGGGGNFGIVTRFWLRSPGDGGPAPEQLLPKAPSSLLTAMVAWSWESCDQAAFTRLVRNFMAWHVANSAPDSRFARLFASLWVRHRSGGDLTMYVQIANAADATEGPNGCDDPESGADALLDEFLAAVEEGTGVSPFVFRHRLPWLTGVRYMGQGDSGPVLGARNKAKAAYLRGVHSDEQIAALYRWFHQEDYFGRESLMMLNSYGGAINAVAPGDTASAQRDSVIKAAYSAAWHDPAEDEGHIAWVRGLYRELFASTGGAPVSGEVADGSYINYPDVDLTDPAENTSGVPWHELYYKDNYPALQRVKAAYDPRDVFHHAMSVRPPADDAGSADRPHPQIPEQNVSFAADHIPDRYDFVSMYQGDQDAPPVQPWDIGRPQPALVDAHKAGLITGDVLDVGCGLGDNAAFLASQGHRVTAVDVSQIAVDEASARASAKGVEVEFAVTDATRLTGFDGRFDTVVDSACYHSLAEDDRVRYLEALHRAARPGARLHIFSFAEELPAPFPGPHRHSARSLREVVGGVWDVVSVEEATYASSLGAADVVEMTRAEYPDRDVDADSLPGLELDEFGKATMPVWHVVAVRRD</sequence>
<dbReference type="PANTHER" id="PTHR42973:SF39">
    <property type="entry name" value="FAD-BINDING PCMH-TYPE DOMAIN-CONTAINING PROTEIN"/>
    <property type="match status" value="1"/>
</dbReference>
<dbReference type="GO" id="GO:0008168">
    <property type="term" value="F:methyltransferase activity"/>
    <property type="evidence" value="ECO:0007669"/>
    <property type="project" value="UniProtKB-ARBA"/>
</dbReference>
<dbReference type="AlphaFoldDB" id="D1H0I2"/>
<keyword evidence="5" id="KW-0560">Oxidoreductase</keyword>
<comment type="cofactor">
    <cofactor evidence="1">
        <name>FAD</name>
        <dbReference type="ChEBI" id="CHEBI:57692"/>
    </cofactor>
</comment>
<dbReference type="InterPro" id="IPR012951">
    <property type="entry name" value="BBE"/>
</dbReference>
<dbReference type="InterPro" id="IPR016166">
    <property type="entry name" value="FAD-bd_PCMH"/>
</dbReference>
<evidence type="ECO:0000313" key="7">
    <source>
        <dbReference type="EMBL" id="CBH32791.1"/>
    </source>
</evidence>
<dbReference type="InterPro" id="IPR050416">
    <property type="entry name" value="FAD-linked_Oxidoreductase"/>
</dbReference>
<dbReference type="InterPro" id="IPR041698">
    <property type="entry name" value="Methyltransf_25"/>
</dbReference>
<dbReference type="InterPro" id="IPR006094">
    <property type="entry name" value="Oxid_FAD_bind_N"/>
</dbReference>
<evidence type="ECO:0000256" key="1">
    <source>
        <dbReference type="ARBA" id="ARBA00001974"/>
    </source>
</evidence>
<evidence type="ECO:0000256" key="4">
    <source>
        <dbReference type="ARBA" id="ARBA00022827"/>
    </source>
</evidence>
<dbReference type="InterPro" id="IPR029063">
    <property type="entry name" value="SAM-dependent_MTases_sf"/>
</dbReference>
<comment type="similarity">
    <text evidence="2">Belongs to the oxygen-dependent FAD-linked oxidoreductase family.</text>
</comment>
<dbReference type="CDD" id="cd02440">
    <property type="entry name" value="AdoMet_MTases"/>
    <property type="match status" value="1"/>
</dbReference>
<evidence type="ECO:0000256" key="5">
    <source>
        <dbReference type="ARBA" id="ARBA00023002"/>
    </source>
</evidence>
<keyword evidence="3" id="KW-0285">Flavoprotein</keyword>
<keyword evidence="4" id="KW-0274">FAD</keyword>
<gene>
    <name evidence="7" type="primary">ravRM</name>
</gene>
<dbReference type="Pfam" id="PF13649">
    <property type="entry name" value="Methyltransf_25"/>
    <property type="match status" value="1"/>
</dbReference>
<dbReference type="GO" id="GO:0071949">
    <property type="term" value="F:FAD binding"/>
    <property type="evidence" value="ECO:0007669"/>
    <property type="project" value="InterPro"/>
</dbReference>
<evidence type="ECO:0000256" key="2">
    <source>
        <dbReference type="ARBA" id="ARBA00005466"/>
    </source>
</evidence>
<dbReference type="GO" id="GO:0016491">
    <property type="term" value="F:oxidoreductase activity"/>
    <property type="evidence" value="ECO:0007669"/>
    <property type="project" value="UniProtKB-KW"/>
</dbReference>
<dbReference type="Pfam" id="PF01565">
    <property type="entry name" value="FAD_binding_4"/>
    <property type="match status" value="1"/>
</dbReference>
<dbReference type="InterPro" id="IPR036318">
    <property type="entry name" value="FAD-bd_PCMH-like_sf"/>
</dbReference>
<dbReference type="SUPFAM" id="SSF56176">
    <property type="entry name" value="FAD-binding/transporter-associated domain-like"/>
    <property type="match status" value="1"/>
</dbReference>
<dbReference type="InterPro" id="IPR016169">
    <property type="entry name" value="FAD-bd_PCMH_sub2"/>
</dbReference>
<dbReference type="PANTHER" id="PTHR42973">
    <property type="entry name" value="BINDING OXIDOREDUCTASE, PUTATIVE (AFU_ORTHOLOGUE AFUA_1G17690)-RELATED"/>
    <property type="match status" value="1"/>
</dbReference>
<reference evidence="7" key="1">
    <citation type="journal article" date="2010" name="ChemBioChem">
        <title>Cloning and characterization of the ravidomycin and chrysomycin biosynthetic gene clusters.</title>
        <authorList>
            <person name="Kharel M.K."/>
            <person name="Nybo S.E."/>
            <person name="Shepherd M.D."/>
            <person name="Rohr J."/>
        </authorList>
    </citation>
    <scope>NUCLEOTIDE SEQUENCE</scope>
    <source>
        <strain evidence="7">C23201NS3</strain>
    </source>
</reference>
<dbReference type="EMBL" id="FN565485">
    <property type="protein sequence ID" value="CBH32791.1"/>
    <property type="molecule type" value="Genomic_DNA"/>
</dbReference>
<dbReference type="Gene3D" id="3.40.50.150">
    <property type="entry name" value="Vaccinia Virus protein VP39"/>
    <property type="match status" value="1"/>
</dbReference>
<protein>
    <submittedName>
        <fullName evidence="7">Putative dehydrogenase</fullName>
    </submittedName>
</protein>
<dbReference type="Gene3D" id="3.40.462.20">
    <property type="match status" value="1"/>
</dbReference>
<dbReference type="Gene3D" id="3.30.465.10">
    <property type="match status" value="1"/>
</dbReference>